<dbReference type="STRING" id="112903.SAMN04490178_101313"/>
<evidence type="ECO:0000313" key="3">
    <source>
        <dbReference type="Proteomes" id="UP000198847"/>
    </source>
</evidence>
<feature type="region of interest" description="Disordered" evidence="1">
    <location>
        <begin position="1"/>
        <end position="43"/>
    </location>
</feature>
<gene>
    <name evidence="2" type="ORF">SAMN04490178_101313</name>
</gene>
<reference evidence="2 3" key="1">
    <citation type="submission" date="2016-10" db="EMBL/GenBank/DDBJ databases">
        <authorList>
            <person name="de Groot N.N."/>
        </authorList>
    </citation>
    <scope>NUCLEOTIDE SEQUENCE [LARGE SCALE GENOMIC DNA]</scope>
    <source>
        <strain evidence="2 3">DSM 13305</strain>
    </source>
</reference>
<dbReference type="AlphaFoldDB" id="A0A1H8P2F3"/>
<protein>
    <submittedName>
        <fullName evidence="2">Uncharacterized protein</fullName>
    </submittedName>
</protein>
<dbReference type="OrthoDB" id="1685273at2"/>
<keyword evidence="3" id="KW-1185">Reference proteome</keyword>
<dbReference type="RefSeq" id="WP_091743626.1">
    <property type="nucleotide sequence ID" value="NZ_FODY01000001.1"/>
</dbReference>
<name>A0A1H8P2F3_9FIRM</name>
<evidence type="ECO:0000256" key="1">
    <source>
        <dbReference type="SAM" id="MobiDB-lite"/>
    </source>
</evidence>
<feature type="region of interest" description="Disordered" evidence="1">
    <location>
        <begin position="89"/>
        <end position="111"/>
    </location>
</feature>
<evidence type="ECO:0000313" key="2">
    <source>
        <dbReference type="EMBL" id="SEO36045.1"/>
    </source>
</evidence>
<dbReference type="EMBL" id="FODY01000001">
    <property type="protein sequence ID" value="SEO36045.1"/>
    <property type="molecule type" value="Genomic_DNA"/>
</dbReference>
<dbReference type="Proteomes" id="UP000198847">
    <property type="component" value="Unassembled WGS sequence"/>
</dbReference>
<organism evidence="2 3">
    <name type="scientific">Propionispora vibrioides</name>
    <dbReference type="NCBI Taxonomy" id="112903"/>
    <lineage>
        <taxon>Bacteria</taxon>
        <taxon>Bacillati</taxon>
        <taxon>Bacillota</taxon>
        <taxon>Negativicutes</taxon>
        <taxon>Selenomonadales</taxon>
        <taxon>Sporomusaceae</taxon>
        <taxon>Propionispora</taxon>
    </lineage>
</organism>
<feature type="compositionally biased region" description="Basic and acidic residues" evidence="1">
    <location>
        <begin position="12"/>
        <end position="32"/>
    </location>
</feature>
<feature type="compositionally biased region" description="Basic residues" evidence="1">
    <location>
        <begin position="1"/>
        <end position="11"/>
    </location>
</feature>
<feature type="compositionally biased region" description="Basic and acidic residues" evidence="1">
    <location>
        <begin position="92"/>
        <end position="102"/>
    </location>
</feature>
<sequence length="200" mass="22353">MQTRFSRRMLRRSKEEPREEQQRDVFEEKKAEPSAPDQSLPSSDAAIADLAKSFMRLQANAGQTAADNTNQEVIGLLEKLNRQLENLQQNAKTKDRTDEQGQEKTAPQNSEELCKLFSQYLQSNGQEKESAMNSELLGGQGQNAGTKTAGGAQTAQELLARTQYELANELEDSLKKLKQVIQESEKVAARISHMLDGKKN</sequence>
<proteinExistence type="predicted"/>
<accession>A0A1H8P2F3</accession>